<dbReference type="InParanoid" id="A0A1Y1XWN4"/>
<name>A0A1Y1XWN4_9FUNG</name>
<evidence type="ECO:0000313" key="2">
    <source>
        <dbReference type="Proteomes" id="UP000193498"/>
    </source>
</evidence>
<gene>
    <name evidence="1" type="ORF">K493DRAFT_62721</name>
</gene>
<dbReference type="EMBL" id="MCFE01000400">
    <property type="protein sequence ID" value="ORX90085.1"/>
    <property type="molecule type" value="Genomic_DNA"/>
</dbReference>
<reference evidence="1 2" key="1">
    <citation type="submission" date="2016-07" db="EMBL/GenBank/DDBJ databases">
        <title>Pervasive Adenine N6-methylation of Active Genes in Fungi.</title>
        <authorList>
            <consortium name="DOE Joint Genome Institute"/>
            <person name="Mondo S.J."/>
            <person name="Dannebaum R.O."/>
            <person name="Kuo R.C."/>
            <person name="Labutti K."/>
            <person name="Haridas S."/>
            <person name="Kuo A."/>
            <person name="Salamov A."/>
            <person name="Ahrendt S.R."/>
            <person name="Lipzen A."/>
            <person name="Sullivan W."/>
            <person name="Andreopoulos W.B."/>
            <person name="Clum A."/>
            <person name="Lindquist E."/>
            <person name="Daum C."/>
            <person name="Ramamoorthy G.K."/>
            <person name="Gryganskyi A."/>
            <person name="Culley D."/>
            <person name="Magnuson J.K."/>
            <person name="James T.Y."/>
            <person name="O'Malley M.A."/>
            <person name="Stajich J.E."/>
            <person name="Spatafora J.W."/>
            <person name="Visel A."/>
            <person name="Grigoriev I.V."/>
        </authorList>
    </citation>
    <scope>NUCLEOTIDE SEQUENCE [LARGE SCALE GENOMIC DNA]</scope>
    <source>
        <strain evidence="1 2">CBS 931.73</strain>
    </source>
</reference>
<dbReference type="Proteomes" id="UP000193498">
    <property type="component" value="Unassembled WGS sequence"/>
</dbReference>
<keyword evidence="2" id="KW-1185">Reference proteome</keyword>
<proteinExistence type="predicted"/>
<accession>A0A1Y1XWN4</accession>
<comment type="caution">
    <text evidence="1">The sequence shown here is derived from an EMBL/GenBank/DDBJ whole genome shotgun (WGS) entry which is preliminary data.</text>
</comment>
<dbReference type="AlphaFoldDB" id="A0A1Y1XWN4"/>
<feature type="non-terminal residue" evidence="1">
    <location>
        <position position="1"/>
    </location>
</feature>
<protein>
    <submittedName>
        <fullName evidence="1">Uncharacterized protein</fullName>
    </submittedName>
</protein>
<organism evidence="1 2">
    <name type="scientific">Basidiobolus meristosporus CBS 931.73</name>
    <dbReference type="NCBI Taxonomy" id="1314790"/>
    <lineage>
        <taxon>Eukaryota</taxon>
        <taxon>Fungi</taxon>
        <taxon>Fungi incertae sedis</taxon>
        <taxon>Zoopagomycota</taxon>
        <taxon>Entomophthoromycotina</taxon>
        <taxon>Basidiobolomycetes</taxon>
        <taxon>Basidiobolales</taxon>
        <taxon>Basidiobolaceae</taxon>
        <taxon>Basidiobolus</taxon>
    </lineage>
</organism>
<sequence length="157" mass="18210">NSSYKCRTSLILRTQHPITTDSYQRSHATHKANLDHCPLRCHHGPVSHPDRGHNHQSWLYRHHTCYYHCQQRRGLPKHLEQGHLGDRICPITRSQRHRGCVWELWGASEPFTRQCDAHGRGTMVSNEGLIESDRKELAFEPTQFYTAHAFCPTILAP</sequence>
<evidence type="ECO:0000313" key="1">
    <source>
        <dbReference type="EMBL" id="ORX90085.1"/>
    </source>
</evidence>